<dbReference type="InterPro" id="IPR029052">
    <property type="entry name" value="Metallo-depent_PP-like"/>
</dbReference>
<comment type="caution">
    <text evidence="2">The sequence shown here is derived from an EMBL/GenBank/DDBJ whole genome shotgun (WGS) entry which is preliminary data.</text>
</comment>
<protein>
    <recommendedName>
        <fullName evidence="4">Calcineurin-like phosphoesterase domain-containing protein</fullName>
    </recommendedName>
</protein>
<dbReference type="Proteomes" id="UP001141806">
    <property type="component" value="Unassembled WGS sequence"/>
</dbReference>
<reference evidence="2" key="1">
    <citation type="journal article" date="2023" name="Plant J.">
        <title>The genome of the king protea, Protea cynaroides.</title>
        <authorList>
            <person name="Chang J."/>
            <person name="Duong T.A."/>
            <person name="Schoeman C."/>
            <person name="Ma X."/>
            <person name="Roodt D."/>
            <person name="Barker N."/>
            <person name="Li Z."/>
            <person name="Van de Peer Y."/>
            <person name="Mizrachi E."/>
        </authorList>
    </citation>
    <scope>NUCLEOTIDE SEQUENCE</scope>
    <source>
        <tissue evidence="2">Young leaves</tissue>
    </source>
</reference>
<dbReference type="PANTHER" id="PTHR34211">
    <property type="entry name" value="CALCINEURIN-LIKE METALLO-PHOSPHOESTERASE SUPERFAMILY PROTEIN"/>
    <property type="match status" value="1"/>
</dbReference>
<dbReference type="AlphaFoldDB" id="A0A9Q0K918"/>
<evidence type="ECO:0000313" key="2">
    <source>
        <dbReference type="EMBL" id="KAJ4966131.1"/>
    </source>
</evidence>
<evidence type="ECO:0008006" key="4">
    <source>
        <dbReference type="Google" id="ProtNLM"/>
    </source>
</evidence>
<keyword evidence="1" id="KW-0812">Transmembrane</keyword>
<organism evidence="2 3">
    <name type="scientific">Protea cynaroides</name>
    <dbReference type="NCBI Taxonomy" id="273540"/>
    <lineage>
        <taxon>Eukaryota</taxon>
        <taxon>Viridiplantae</taxon>
        <taxon>Streptophyta</taxon>
        <taxon>Embryophyta</taxon>
        <taxon>Tracheophyta</taxon>
        <taxon>Spermatophyta</taxon>
        <taxon>Magnoliopsida</taxon>
        <taxon>Proteales</taxon>
        <taxon>Proteaceae</taxon>
        <taxon>Protea</taxon>
    </lineage>
</organism>
<name>A0A9Q0K918_9MAGN</name>
<dbReference type="PANTHER" id="PTHR34211:SF3">
    <property type="entry name" value="CALCINEURIN-LIKE METALLO-PHOSPHOESTERASE SUPERFAMILY PROTEIN"/>
    <property type="match status" value="1"/>
</dbReference>
<evidence type="ECO:0000313" key="3">
    <source>
        <dbReference type="Proteomes" id="UP001141806"/>
    </source>
</evidence>
<evidence type="ECO:0000256" key="1">
    <source>
        <dbReference type="SAM" id="Phobius"/>
    </source>
</evidence>
<proteinExistence type="predicted"/>
<accession>A0A9Q0K918</accession>
<keyword evidence="1" id="KW-1133">Transmembrane helix</keyword>
<keyword evidence="1" id="KW-0472">Membrane</keyword>
<dbReference type="OrthoDB" id="1883418at2759"/>
<dbReference type="EMBL" id="JAMYWD010000007">
    <property type="protein sequence ID" value="KAJ4966131.1"/>
    <property type="molecule type" value="Genomic_DNA"/>
</dbReference>
<keyword evidence="3" id="KW-1185">Reference proteome</keyword>
<dbReference type="SUPFAM" id="SSF56300">
    <property type="entry name" value="Metallo-dependent phosphatases"/>
    <property type="match status" value="1"/>
</dbReference>
<sequence length="460" mass="52840">MPYGGPQCFAIPGNHDWFDGLQTFMRHICQRSWLGGWLLPQKRSYFALQLPKGWWVFGFDQALHADIDVYQFKFFAELTEDKVGKNDSVIIMTHEPNWLLDWYGNDKSGNNVSHLIRDHLKGRCKLRMAGDLHHYMHHSSVPSDKPVYVQHLLVNGCGGAFLHPTHTFSNFKELYETSYVCEKAYPTFEESRKIPLGNILGFRKRNLGFDIIGGIIYFILVFSMFPQWQHISRAIIGILHVSAHMTAVLILMLSMELGVEMCINQKLVPPSGYHTLYKWFLSERKHVPGAASFLAFINQWTFGLCSACIKYIMFAFDVPEVRLHLISEICHLGTSIHYSYIHAKNFRLWPSPGPESATRRWSHHVEISFFTIVRSSSISGFSQPVWCLWCLEATCISASTVLTYTMMKLFPHSATLITRDSLASTLPMLVILKSSPLQLTRCQRNGNWIQSGRRKDNSRK</sequence>
<feature type="transmembrane region" description="Helical" evidence="1">
    <location>
        <begin position="231"/>
        <end position="253"/>
    </location>
</feature>
<gene>
    <name evidence="2" type="ORF">NE237_017980</name>
</gene>
<feature type="transmembrane region" description="Helical" evidence="1">
    <location>
        <begin position="207"/>
        <end position="225"/>
    </location>
</feature>